<gene>
    <name evidence="8" type="ORF">FFLO_05075</name>
</gene>
<dbReference type="InterPro" id="IPR000011">
    <property type="entry name" value="UBQ/SUMO-activ_enz_E1-like"/>
</dbReference>
<evidence type="ECO:0000256" key="4">
    <source>
        <dbReference type="ARBA" id="ARBA00022786"/>
    </source>
</evidence>
<dbReference type="PANTHER" id="PTHR10953:SF162">
    <property type="entry name" value="SUMO-ACTIVATING ENZYME SUBUNIT 1"/>
    <property type="match status" value="1"/>
</dbReference>
<organism evidence="8 9">
    <name type="scientific">Filobasidium floriforme</name>
    <dbReference type="NCBI Taxonomy" id="5210"/>
    <lineage>
        <taxon>Eukaryota</taxon>
        <taxon>Fungi</taxon>
        <taxon>Dikarya</taxon>
        <taxon>Basidiomycota</taxon>
        <taxon>Agaricomycotina</taxon>
        <taxon>Tremellomycetes</taxon>
        <taxon>Filobasidiales</taxon>
        <taxon>Filobasidiaceae</taxon>
        <taxon>Filobasidium</taxon>
    </lineage>
</organism>
<dbReference type="GO" id="GO:0005737">
    <property type="term" value="C:cytoplasm"/>
    <property type="evidence" value="ECO:0007669"/>
    <property type="project" value="TreeGrafter"/>
</dbReference>
<dbReference type="InterPro" id="IPR045886">
    <property type="entry name" value="ThiF/MoeB/HesA"/>
</dbReference>
<evidence type="ECO:0000313" key="9">
    <source>
        <dbReference type="Proteomes" id="UP000812966"/>
    </source>
</evidence>
<dbReference type="Gene3D" id="3.40.50.720">
    <property type="entry name" value="NAD(P)-binding Rossmann-like Domain"/>
    <property type="match status" value="1"/>
</dbReference>
<reference evidence="8" key="1">
    <citation type="submission" date="2020-04" db="EMBL/GenBank/DDBJ databases">
        <title>Analysis of mating type loci in Filobasidium floriforme.</title>
        <authorList>
            <person name="Nowrousian M."/>
        </authorList>
    </citation>
    <scope>NUCLEOTIDE SEQUENCE</scope>
    <source>
        <strain evidence="8">CBS 6242</strain>
    </source>
</reference>
<dbReference type="Pfam" id="PF00899">
    <property type="entry name" value="ThiF"/>
    <property type="match status" value="1"/>
</dbReference>
<dbReference type="PRINTS" id="PR01849">
    <property type="entry name" value="UBIQUITINACT"/>
</dbReference>
<keyword evidence="4" id="KW-0833">Ubl conjugation pathway</keyword>
<dbReference type="GO" id="GO:0016925">
    <property type="term" value="P:protein sumoylation"/>
    <property type="evidence" value="ECO:0007669"/>
    <property type="project" value="TreeGrafter"/>
</dbReference>
<sequence length="327" mass="35531">MRSSTILVLTLRSLAQETIKNLVLSGVGRLIVMDDKEVTEMDLGAGLLFREDEGAVGLKRVEAALPQIQSLNPLVKIDPRPTLSPFQEGGSEEEMDAFLRDESVDLVCATDLTKKEMIKLNEACRRTGKLFYGAGSYGFIGYIFADLGQSYEWVMASGSASGSGQAGSANANTKMTKKKVDCRTLSEALGSSPFEGLTKNQTKETVPSIILGVQAVWEYQERHAGKLPQSEEEDLGELVEIAESMRKGLKINEKFMKEPPREVLAHLANGASHEFAPTAAILGGLLAQDILRALSRKEKPVMNFLAVDTMAGTGTTTRWGMGVEQEV</sequence>
<evidence type="ECO:0000313" key="8">
    <source>
        <dbReference type="EMBL" id="KAG7530359.1"/>
    </source>
</evidence>
<dbReference type="GO" id="GO:0019948">
    <property type="term" value="F:SUMO activating enzyme activity"/>
    <property type="evidence" value="ECO:0007669"/>
    <property type="project" value="TreeGrafter"/>
</dbReference>
<evidence type="ECO:0000256" key="1">
    <source>
        <dbReference type="ARBA" id="ARBA00004123"/>
    </source>
</evidence>
<comment type="caution">
    <text evidence="8">The sequence shown here is derived from an EMBL/GenBank/DDBJ whole genome shotgun (WGS) entry which is preliminary data.</text>
</comment>
<evidence type="ECO:0000259" key="7">
    <source>
        <dbReference type="Pfam" id="PF00899"/>
    </source>
</evidence>
<comment type="similarity">
    <text evidence="3">Belongs to the ubiquitin-activating E1 family.</text>
</comment>
<keyword evidence="5" id="KW-0539">Nucleus</keyword>
<feature type="domain" description="THIF-type NAD/FAD binding fold" evidence="7">
    <location>
        <begin position="2"/>
        <end position="313"/>
    </location>
</feature>
<accession>A0A8K0JJ54</accession>
<comment type="pathway">
    <text evidence="2">Protein modification; protein sumoylation.</text>
</comment>
<evidence type="ECO:0000256" key="6">
    <source>
        <dbReference type="ARBA" id="ARBA00044354"/>
    </source>
</evidence>
<evidence type="ECO:0000256" key="2">
    <source>
        <dbReference type="ARBA" id="ARBA00004718"/>
    </source>
</evidence>
<dbReference type="AlphaFoldDB" id="A0A8K0JJ54"/>
<evidence type="ECO:0000256" key="5">
    <source>
        <dbReference type="ARBA" id="ARBA00023242"/>
    </source>
</evidence>
<dbReference type="InterPro" id="IPR000594">
    <property type="entry name" value="ThiF_NAD_FAD-bd"/>
</dbReference>
<name>A0A8K0JJ54_9TREE</name>
<proteinExistence type="inferred from homology"/>
<dbReference type="Proteomes" id="UP000812966">
    <property type="component" value="Unassembled WGS sequence"/>
</dbReference>
<dbReference type="PANTHER" id="PTHR10953">
    <property type="entry name" value="UBIQUITIN-ACTIVATING ENZYME E1"/>
    <property type="match status" value="1"/>
</dbReference>
<dbReference type="EMBL" id="JABELV010000120">
    <property type="protein sequence ID" value="KAG7530359.1"/>
    <property type="molecule type" value="Genomic_DNA"/>
</dbReference>
<keyword evidence="9" id="KW-1185">Reference proteome</keyword>
<dbReference type="InterPro" id="IPR035985">
    <property type="entry name" value="Ubiquitin-activating_enz"/>
</dbReference>
<evidence type="ECO:0000256" key="3">
    <source>
        <dbReference type="ARBA" id="ARBA00005673"/>
    </source>
</evidence>
<dbReference type="GO" id="GO:0031510">
    <property type="term" value="C:SUMO activating enzyme complex"/>
    <property type="evidence" value="ECO:0007669"/>
    <property type="project" value="TreeGrafter"/>
</dbReference>
<comment type="subcellular location">
    <subcellularLocation>
        <location evidence="1">Nucleus</location>
    </subcellularLocation>
</comment>
<protein>
    <recommendedName>
        <fullName evidence="6">Ubiquitin-like 1-activating enzyme E1A</fullName>
    </recommendedName>
</protein>
<dbReference type="SUPFAM" id="SSF69572">
    <property type="entry name" value="Activating enzymes of the ubiquitin-like proteins"/>
    <property type="match status" value="1"/>
</dbReference>